<name>A0A9N9LJ17_9HELO</name>
<dbReference type="AlphaFoldDB" id="A0A9N9LJ17"/>
<organism evidence="2 3">
    <name type="scientific">Hymenoscyphus albidus</name>
    <dbReference type="NCBI Taxonomy" id="595503"/>
    <lineage>
        <taxon>Eukaryota</taxon>
        <taxon>Fungi</taxon>
        <taxon>Dikarya</taxon>
        <taxon>Ascomycota</taxon>
        <taxon>Pezizomycotina</taxon>
        <taxon>Leotiomycetes</taxon>
        <taxon>Helotiales</taxon>
        <taxon>Helotiaceae</taxon>
        <taxon>Hymenoscyphus</taxon>
    </lineage>
</organism>
<gene>
    <name evidence="2" type="ORF">HYALB_00007702</name>
</gene>
<dbReference type="Proteomes" id="UP000701801">
    <property type="component" value="Unassembled WGS sequence"/>
</dbReference>
<comment type="caution">
    <text evidence="2">The sequence shown here is derived from an EMBL/GenBank/DDBJ whole genome shotgun (WGS) entry which is preliminary data.</text>
</comment>
<evidence type="ECO:0000313" key="2">
    <source>
        <dbReference type="EMBL" id="CAG8973752.1"/>
    </source>
</evidence>
<sequence>MNKTSKPTIVPLKPPGFSKSGSTPAGGVNAGPSRRRCIASGDEEFADVMDRSPCCSSKEQMNGLPVLIQRAKFVIFRDDPYCVTLPAQSSHQHNGYTAN</sequence>
<accession>A0A9N9LJ17</accession>
<proteinExistence type="predicted"/>
<dbReference type="EMBL" id="CAJVRM010000079">
    <property type="protein sequence ID" value="CAG8973752.1"/>
    <property type="molecule type" value="Genomic_DNA"/>
</dbReference>
<keyword evidence="3" id="KW-1185">Reference proteome</keyword>
<reference evidence="2" key="1">
    <citation type="submission" date="2021-07" db="EMBL/GenBank/DDBJ databases">
        <authorList>
            <person name="Durling M."/>
        </authorList>
    </citation>
    <scope>NUCLEOTIDE SEQUENCE</scope>
</reference>
<evidence type="ECO:0000313" key="3">
    <source>
        <dbReference type="Proteomes" id="UP000701801"/>
    </source>
</evidence>
<feature type="region of interest" description="Disordered" evidence="1">
    <location>
        <begin position="1"/>
        <end position="34"/>
    </location>
</feature>
<protein>
    <submittedName>
        <fullName evidence="2">Uncharacterized protein</fullName>
    </submittedName>
</protein>
<evidence type="ECO:0000256" key="1">
    <source>
        <dbReference type="SAM" id="MobiDB-lite"/>
    </source>
</evidence>